<organism evidence="2 3">
    <name type="scientific">Candidatus Buchananbacteria bacterium RIFCSPHIGHO2_02_FULL_56_16</name>
    <dbReference type="NCBI Taxonomy" id="1797542"/>
    <lineage>
        <taxon>Bacteria</taxon>
        <taxon>Candidatus Buchananiibacteriota</taxon>
    </lineage>
</organism>
<dbReference type="STRING" id="1797542.A3J59_00820"/>
<protein>
    <submittedName>
        <fullName evidence="2">Uncharacterized protein</fullName>
    </submittedName>
</protein>
<keyword evidence="1" id="KW-0812">Transmembrane</keyword>
<comment type="caution">
    <text evidence="2">The sequence shown here is derived from an EMBL/GenBank/DDBJ whole genome shotgun (WGS) entry which is preliminary data.</text>
</comment>
<keyword evidence="1" id="KW-0472">Membrane</keyword>
<feature type="transmembrane region" description="Helical" evidence="1">
    <location>
        <begin position="34"/>
        <end position="57"/>
    </location>
</feature>
<dbReference type="EMBL" id="MHIL01000034">
    <property type="protein sequence ID" value="OGY50180.1"/>
    <property type="molecule type" value="Genomic_DNA"/>
</dbReference>
<feature type="transmembrane region" description="Helical" evidence="1">
    <location>
        <begin position="7"/>
        <end position="28"/>
    </location>
</feature>
<name>A0A1G1YEM3_9BACT</name>
<reference evidence="2 3" key="1">
    <citation type="journal article" date="2016" name="Nat. Commun.">
        <title>Thousands of microbial genomes shed light on interconnected biogeochemical processes in an aquifer system.</title>
        <authorList>
            <person name="Anantharaman K."/>
            <person name="Brown C.T."/>
            <person name="Hug L.A."/>
            <person name="Sharon I."/>
            <person name="Castelle C.J."/>
            <person name="Probst A.J."/>
            <person name="Thomas B.C."/>
            <person name="Singh A."/>
            <person name="Wilkins M.J."/>
            <person name="Karaoz U."/>
            <person name="Brodie E.L."/>
            <person name="Williams K.H."/>
            <person name="Hubbard S.S."/>
            <person name="Banfield J.F."/>
        </authorList>
    </citation>
    <scope>NUCLEOTIDE SEQUENCE [LARGE SCALE GENOMIC DNA]</scope>
</reference>
<evidence type="ECO:0000313" key="2">
    <source>
        <dbReference type="EMBL" id="OGY50180.1"/>
    </source>
</evidence>
<accession>A0A1G1YEM3</accession>
<keyword evidence="1" id="KW-1133">Transmembrane helix</keyword>
<gene>
    <name evidence="2" type="ORF">A3J59_00820</name>
</gene>
<feature type="transmembrane region" description="Helical" evidence="1">
    <location>
        <begin position="69"/>
        <end position="94"/>
    </location>
</feature>
<sequence>MNPKRFTFLLASGTVLAWIGWLLVWWRINPDETGWLGIGLFYSSAVLSLTGTLFFTGKFFRTKLGAKQLLGTMIATALRQGILFTLLIIGWLALNSQRMASLWNLALLLLVLTACEFFFMSRHQHARPTVTL</sequence>
<proteinExistence type="predicted"/>
<dbReference type="Proteomes" id="UP000177310">
    <property type="component" value="Unassembled WGS sequence"/>
</dbReference>
<evidence type="ECO:0000313" key="3">
    <source>
        <dbReference type="Proteomes" id="UP000177310"/>
    </source>
</evidence>
<feature type="transmembrane region" description="Helical" evidence="1">
    <location>
        <begin position="100"/>
        <end position="119"/>
    </location>
</feature>
<evidence type="ECO:0000256" key="1">
    <source>
        <dbReference type="SAM" id="Phobius"/>
    </source>
</evidence>
<dbReference type="AlphaFoldDB" id="A0A1G1YEM3"/>